<name>A0A1C1YW74_9HYPH</name>
<dbReference type="RefSeq" id="WP_066177739.1">
    <property type="nucleotide sequence ID" value="NZ_LQZT01000012.1"/>
</dbReference>
<dbReference type="EMBL" id="LQZT01000012">
    <property type="protein sequence ID" value="OCW57636.1"/>
    <property type="molecule type" value="Genomic_DNA"/>
</dbReference>
<comment type="similarity">
    <text evidence="1">Belongs to the darcynin family.</text>
</comment>
<dbReference type="Pfam" id="PF17074">
    <property type="entry name" value="Darcynin"/>
    <property type="match status" value="1"/>
</dbReference>
<dbReference type="OrthoDB" id="73186at2"/>
<dbReference type="STRING" id="1480615.AWJ14_02130"/>
<dbReference type="AlphaFoldDB" id="A0A1C1YW74"/>
<protein>
    <recommendedName>
        <fullName evidence="4">Darcynin</fullName>
    </recommendedName>
</protein>
<accession>A0A1C1YW74</accession>
<dbReference type="InterPro" id="IPR031409">
    <property type="entry name" value="Darcynin"/>
</dbReference>
<comment type="caution">
    <text evidence="2">The sequence shown here is derived from an EMBL/GenBank/DDBJ whole genome shotgun (WGS) entry which is preliminary data.</text>
</comment>
<evidence type="ECO:0008006" key="4">
    <source>
        <dbReference type="Google" id="ProtNLM"/>
    </source>
</evidence>
<organism evidence="2 3">
    <name type="scientific">Hoeflea olei</name>
    <dbReference type="NCBI Taxonomy" id="1480615"/>
    <lineage>
        <taxon>Bacteria</taxon>
        <taxon>Pseudomonadati</taxon>
        <taxon>Pseudomonadota</taxon>
        <taxon>Alphaproteobacteria</taxon>
        <taxon>Hyphomicrobiales</taxon>
        <taxon>Rhizobiaceae</taxon>
        <taxon>Hoeflea</taxon>
    </lineage>
</organism>
<reference evidence="2 3" key="1">
    <citation type="submission" date="2015-12" db="EMBL/GenBank/DDBJ databases">
        <authorList>
            <person name="Shamseldin A."/>
            <person name="Moawad H."/>
            <person name="Abd El-Rahim W.M."/>
            <person name="Sadowsky M.J."/>
        </authorList>
    </citation>
    <scope>NUCLEOTIDE SEQUENCE [LARGE SCALE GENOMIC DNA]</scope>
    <source>
        <strain evidence="2 3">JC234</strain>
    </source>
</reference>
<evidence type="ECO:0000313" key="3">
    <source>
        <dbReference type="Proteomes" id="UP000094795"/>
    </source>
</evidence>
<gene>
    <name evidence="2" type="ORF">AWJ14_02130</name>
</gene>
<keyword evidence="3" id="KW-1185">Reference proteome</keyword>
<evidence type="ECO:0000256" key="1">
    <source>
        <dbReference type="ARBA" id="ARBA00006869"/>
    </source>
</evidence>
<sequence length="111" mass="12727">MTWTIFVTLRATPQWLQQTPQDRETIAAACLAEVMVDDRVTMRFFDAEAFSGVCSDVAVFETTDMVAYYFTMERLRNTALISAPYFEIVAIIPALENGFRLFRRAEQERAA</sequence>
<evidence type="ECO:0000313" key="2">
    <source>
        <dbReference type="EMBL" id="OCW57636.1"/>
    </source>
</evidence>
<dbReference type="Proteomes" id="UP000094795">
    <property type="component" value="Unassembled WGS sequence"/>
</dbReference>
<proteinExistence type="inferred from homology"/>